<feature type="compositionally biased region" description="Basic and acidic residues" evidence="6">
    <location>
        <begin position="582"/>
        <end position="596"/>
    </location>
</feature>
<dbReference type="GO" id="GO:0005886">
    <property type="term" value="C:plasma membrane"/>
    <property type="evidence" value="ECO:0007669"/>
    <property type="project" value="TreeGrafter"/>
</dbReference>
<dbReference type="PANTHER" id="PTHR23501">
    <property type="entry name" value="MAJOR FACILITATOR SUPERFAMILY"/>
    <property type="match status" value="1"/>
</dbReference>
<feature type="transmembrane region" description="Helical" evidence="7">
    <location>
        <begin position="293"/>
        <end position="314"/>
    </location>
</feature>
<feature type="compositionally biased region" description="Polar residues" evidence="6">
    <location>
        <begin position="569"/>
        <end position="581"/>
    </location>
</feature>
<reference evidence="9 10" key="2">
    <citation type="submission" date="2021-10" db="EMBL/GenBank/DDBJ databases">
        <authorList>
            <person name="Piombo E."/>
        </authorList>
    </citation>
    <scope>NUCLEOTIDE SEQUENCE [LARGE SCALE GENOMIC DNA]</scope>
</reference>
<keyword evidence="5 7" id="KW-0472">Membrane</keyword>
<evidence type="ECO:0000256" key="5">
    <source>
        <dbReference type="ARBA" id="ARBA00023136"/>
    </source>
</evidence>
<keyword evidence="2" id="KW-0813">Transport</keyword>
<protein>
    <recommendedName>
        <fullName evidence="8">Major facilitator superfamily (MFS) profile domain-containing protein</fullName>
    </recommendedName>
</protein>
<feature type="transmembrane region" description="Helical" evidence="7">
    <location>
        <begin position="335"/>
        <end position="357"/>
    </location>
</feature>
<comment type="caution">
    <text evidence="9">The sequence shown here is derived from an EMBL/GenBank/DDBJ whole genome shotgun (WGS) entry which is preliminary data.</text>
</comment>
<dbReference type="EMBL" id="CABFOC020000057">
    <property type="protein sequence ID" value="CAH0055501.1"/>
    <property type="molecule type" value="Genomic_DNA"/>
</dbReference>
<dbReference type="GO" id="GO:0022857">
    <property type="term" value="F:transmembrane transporter activity"/>
    <property type="evidence" value="ECO:0007669"/>
    <property type="project" value="InterPro"/>
</dbReference>
<evidence type="ECO:0000259" key="8">
    <source>
        <dbReference type="PROSITE" id="PS50850"/>
    </source>
</evidence>
<feature type="transmembrane region" description="Helical" evidence="7">
    <location>
        <begin position="393"/>
        <end position="417"/>
    </location>
</feature>
<feature type="region of interest" description="Disordered" evidence="6">
    <location>
        <begin position="565"/>
        <end position="596"/>
    </location>
</feature>
<dbReference type="OrthoDB" id="10021397at2759"/>
<dbReference type="CDD" id="cd17502">
    <property type="entry name" value="MFS_Azr1_MDR_like"/>
    <property type="match status" value="1"/>
</dbReference>
<dbReference type="PROSITE" id="PS50850">
    <property type="entry name" value="MFS"/>
    <property type="match status" value="1"/>
</dbReference>
<organism evidence="9 10">
    <name type="scientific">Clonostachys solani</name>
    <dbReference type="NCBI Taxonomy" id="160281"/>
    <lineage>
        <taxon>Eukaryota</taxon>
        <taxon>Fungi</taxon>
        <taxon>Dikarya</taxon>
        <taxon>Ascomycota</taxon>
        <taxon>Pezizomycotina</taxon>
        <taxon>Sordariomycetes</taxon>
        <taxon>Hypocreomycetidae</taxon>
        <taxon>Hypocreales</taxon>
        <taxon>Bionectriaceae</taxon>
        <taxon>Clonostachys</taxon>
    </lineage>
</organism>
<proteinExistence type="predicted"/>
<keyword evidence="3 7" id="KW-0812">Transmembrane</keyword>
<dbReference type="InterPro" id="IPR020846">
    <property type="entry name" value="MFS_dom"/>
</dbReference>
<feature type="region of interest" description="Disordered" evidence="6">
    <location>
        <begin position="1"/>
        <end position="49"/>
    </location>
</feature>
<dbReference type="Proteomes" id="UP000775872">
    <property type="component" value="Unassembled WGS sequence"/>
</dbReference>
<accession>A0A9N9ZHD8</accession>
<evidence type="ECO:0000313" key="10">
    <source>
        <dbReference type="Proteomes" id="UP000775872"/>
    </source>
</evidence>
<dbReference type="Gene3D" id="1.20.1250.20">
    <property type="entry name" value="MFS general substrate transporter like domains"/>
    <property type="match status" value="1"/>
</dbReference>
<feature type="transmembrane region" description="Helical" evidence="7">
    <location>
        <begin position="96"/>
        <end position="114"/>
    </location>
</feature>
<evidence type="ECO:0000256" key="2">
    <source>
        <dbReference type="ARBA" id="ARBA00022448"/>
    </source>
</evidence>
<dbReference type="AlphaFoldDB" id="A0A9N9ZHD8"/>
<feature type="transmembrane region" description="Helical" evidence="7">
    <location>
        <begin position="184"/>
        <end position="205"/>
    </location>
</feature>
<dbReference type="Pfam" id="PF07690">
    <property type="entry name" value="MFS_1"/>
    <property type="match status" value="1"/>
</dbReference>
<evidence type="ECO:0000256" key="6">
    <source>
        <dbReference type="SAM" id="MobiDB-lite"/>
    </source>
</evidence>
<dbReference type="SUPFAM" id="SSF103473">
    <property type="entry name" value="MFS general substrate transporter"/>
    <property type="match status" value="1"/>
</dbReference>
<dbReference type="FunFam" id="1.20.1250.20:FF:000196">
    <property type="entry name" value="MFS toxin efflux pump (AflT)"/>
    <property type="match status" value="1"/>
</dbReference>
<evidence type="ECO:0000313" key="9">
    <source>
        <dbReference type="EMBL" id="CAH0055501.1"/>
    </source>
</evidence>
<keyword evidence="4 7" id="KW-1133">Transmembrane helix</keyword>
<feature type="transmembrane region" description="Helical" evidence="7">
    <location>
        <begin position="369"/>
        <end position="386"/>
    </location>
</feature>
<feature type="transmembrane region" description="Helical" evidence="7">
    <location>
        <begin position="534"/>
        <end position="554"/>
    </location>
</feature>
<dbReference type="InterPro" id="IPR036259">
    <property type="entry name" value="MFS_trans_sf"/>
</dbReference>
<evidence type="ECO:0000256" key="1">
    <source>
        <dbReference type="ARBA" id="ARBA00004141"/>
    </source>
</evidence>
<feature type="transmembrane region" description="Helical" evidence="7">
    <location>
        <begin position="262"/>
        <end position="281"/>
    </location>
</feature>
<sequence>MAIVVNQTPVEMHRSENSREGGMKSRELIENATEKPETGEERETQETSDPQYLSGLRLASVMVGLMLSVFCLGLDRSILATAIPKITTEFNSLNDISWYGSAYLITICCFQLMFGKLYATFHIKTVFLCALGSFEVGSIFCAAAPNSITLIIGRAIAGIGCAGVLCGGVVILTVSLPLHKRPKYAGIFSAASGVAQIIAPTLGGIFTDRATWRWCFWINLPLGAVTAAVVLFLVKMPDRPATEEGSQPDGQTSRVRSFFSKLDVMGTVLLMPFMVCLNLALQWGGTTLPWSNWRVILCLSVFGVTFILWCYVQYSRGDQATLPVRIIKQRSIASGVWFSFSHGALRSLIIYYIPIWFQVVKDTNAEQSGINFLAASIAMVVSVILTGQVTSRIGYYVPQMLCSTVIVSIALGLIYRYNLDTTTAYWAGTLVMFGFGSGIGQQQPVTACQTVLKGRDIPLGTSAVLLSQTLGGAIFLAVGQNVFQSRLVERLSQKVPDIDPTTVLKHGASGLKAAVTAQYGDASALAILAAYNDAIRRCFLICVILSCLTIFGGLTMEWVSVKKPETDRQAATPQLEQTGEQPKTKPDETKSEKNHA</sequence>
<evidence type="ECO:0000256" key="7">
    <source>
        <dbReference type="SAM" id="Phobius"/>
    </source>
</evidence>
<feature type="domain" description="Major facilitator superfamily (MFS) profile" evidence="8">
    <location>
        <begin position="61"/>
        <end position="564"/>
    </location>
</feature>
<dbReference type="Gene3D" id="1.20.1720.10">
    <property type="entry name" value="Multidrug resistance protein D"/>
    <property type="match status" value="1"/>
</dbReference>
<name>A0A9N9ZHD8_9HYPO</name>
<reference evidence="10" key="1">
    <citation type="submission" date="2019-06" db="EMBL/GenBank/DDBJ databases">
        <authorList>
            <person name="Broberg M."/>
        </authorList>
    </citation>
    <scope>NUCLEOTIDE SEQUENCE [LARGE SCALE GENOMIC DNA]</scope>
</reference>
<keyword evidence="10" id="KW-1185">Reference proteome</keyword>
<gene>
    <name evidence="9" type="ORF">CSOL1703_00017605</name>
</gene>
<dbReference type="InterPro" id="IPR011701">
    <property type="entry name" value="MFS"/>
</dbReference>
<dbReference type="FunFam" id="1.20.1720.10:FF:000012">
    <property type="entry name" value="MFS toxin efflux pump (AflT)"/>
    <property type="match status" value="1"/>
</dbReference>
<feature type="transmembrane region" description="Helical" evidence="7">
    <location>
        <begin position="211"/>
        <end position="234"/>
    </location>
</feature>
<feature type="transmembrane region" description="Helical" evidence="7">
    <location>
        <begin position="151"/>
        <end position="172"/>
    </location>
</feature>
<feature type="compositionally biased region" description="Basic and acidic residues" evidence="6">
    <location>
        <begin position="11"/>
        <end position="45"/>
    </location>
</feature>
<evidence type="ECO:0000256" key="4">
    <source>
        <dbReference type="ARBA" id="ARBA00022989"/>
    </source>
</evidence>
<feature type="transmembrane region" description="Helical" evidence="7">
    <location>
        <begin position="126"/>
        <end position="145"/>
    </location>
</feature>
<comment type="subcellular location">
    <subcellularLocation>
        <location evidence="1">Membrane</location>
        <topology evidence="1">Multi-pass membrane protein</topology>
    </subcellularLocation>
</comment>
<feature type="transmembrane region" description="Helical" evidence="7">
    <location>
        <begin position="461"/>
        <end position="483"/>
    </location>
</feature>
<dbReference type="PANTHER" id="PTHR23501:SF199">
    <property type="entry name" value="MFS EFFLUX TRANSPORTER INPD-RELATED"/>
    <property type="match status" value="1"/>
</dbReference>
<feature type="transmembrane region" description="Helical" evidence="7">
    <location>
        <begin position="58"/>
        <end position="84"/>
    </location>
</feature>
<evidence type="ECO:0000256" key="3">
    <source>
        <dbReference type="ARBA" id="ARBA00022692"/>
    </source>
</evidence>